<dbReference type="AlphaFoldDB" id="A0A919FR98"/>
<reference evidence="2" key="1">
    <citation type="journal article" date="2014" name="Int. J. Syst. Evol. Microbiol.">
        <title>Complete genome sequence of Corynebacterium casei LMG S-19264T (=DSM 44701T), isolated from a smear-ripened cheese.</title>
        <authorList>
            <consortium name="US DOE Joint Genome Institute (JGI-PGF)"/>
            <person name="Walter F."/>
            <person name="Albersmeier A."/>
            <person name="Kalinowski J."/>
            <person name="Ruckert C."/>
        </authorList>
    </citation>
    <scope>NUCLEOTIDE SEQUENCE</scope>
    <source>
        <strain evidence="2">JCM 5069</strain>
    </source>
</reference>
<accession>A0A919FR98</accession>
<evidence type="ECO:0000313" key="3">
    <source>
        <dbReference type="Proteomes" id="UP000603708"/>
    </source>
</evidence>
<feature type="transmembrane region" description="Helical" evidence="1">
    <location>
        <begin position="217"/>
        <end position="242"/>
    </location>
</feature>
<keyword evidence="1" id="KW-0472">Membrane</keyword>
<dbReference type="Proteomes" id="UP000603708">
    <property type="component" value="Unassembled WGS sequence"/>
</dbReference>
<gene>
    <name evidence="2" type="ORF">GCM10018793_05410</name>
</gene>
<evidence type="ECO:0008006" key="4">
    <source>
        <dbReference type="Google" id="ProtNLM"/>
    </source>
</evidence>
<organism evidence="2 3">
    <name type="scientific">Streptomyces sulfonofaciens</name>
    <dbReference type="NCBI Taxonomy" id="68272"/>
    <lineage>
        <taxon>Bacteria</taxon>
        <taxon>Bacillati</taxon>
        <taxon>Actinomycetota</taxon>
        <taxon>Actinomycetes</taxon>
        <taxon>Kitasatosporales</taxon>
        <taxon>Streptomycetaceae</taxon>
        <taxon>Streptomyces</taxon>
    </lineage>
</organism>
<proteinExistence type="predicted"/>
<feature type="transmembrane region" description="Helical" evidence="1">
    <location>
        <begin position="21"/>
        <end position="39"/>
    </location>
</feature>
<feature type="transmembrane region" description="Helical" evidence="1">
    <location>
        <begin position="183"/>
        <end position="211"/>
    </location>
</feature>
<evidence type="ECO:0000313" key="2">
    <source>
        <dbReference type="EMBL" id="GHH70808.1"/>
    </source>
</evidence>
<keyword evidence="1" id="KW-1133">Transmembrane helix</keyword>
<sequence length="276" mass="28809">MGEQAWADEERFPEYRAGSGGLGLGLPGFGLVGIMAGMAELSRSGAPLWLLLGLPLLLVVLLLLVRAAARRSATLTDAEGITVVTALGSRRTAWRDVQAIEIQTVPVAVKGPGSVTETVVIHDGTGRRSLLPHLDDRAVFALHEEVRELRALWERRRGPGWAPAPGTAERVARARRGIERSRAWIAGTAAGLGGMFLGVALLLVLLFAGALDDLDGAAAVVLSPAVLMAVPAVLCGVAGAVLSGRRESGCRGSECRGSGCRERCRRERDAAAGGSG</sequence>
<protein>
    <recommendedName>
        <fullName evidence="4">PH domain-containing protein</fullName>
    </recommendedName>
</protein>
<comment type="caution">
    <text evidence="2">The sequence shown here is derived from an EMBL/GenBank/DDBJ whole genome shotgun (WGS) entry which is preliminary data.</text>
</comment>
<evidence type="ECO:0000256" key="1">
    <source>
        <dbReference type="SAM" id="Phobius"/>
    </source>
</evidence>
<reference evidence="2" key="2">
    <citation type="submission" date="2020-09" db="EMBL/GenBank/DDBJ databases">
        <authorList>
            <person name="Sun Q."/>
            <person name="Ohkuma M."/>
        </authorList>
    </citation>
    <scope>NUCLEOTIDE SEQUENCE</scope>
    <source>
        <strain evidence="2">JCM 5069</strain>
    </source>
</reference>
<feature type="transmembrane region" description="Helical" evidence="1">
    <location>
        <begin position="45"/>
        <end position="65"/>
    </location>
</feature>
<name>A0A919FR98_9ACTN</name>
<keyword evidence="3" id="KW-1185">Reference proteome</keyword>
<dbReference type="RefSeq" id="WP_189929183.1">
    <property type="nucleotide sequence ID" value="NZ_BNCD01000001.1"/>
</dbReference>
<dbReference type="EMBL" id="BNCD01000001">
    <property type="protein sequence ID" value="GHH70808.1"/>
    <property type="molecule type" value="Genomic_DNA"/>
</dbReference>
<keyword evidence="1" id="KW-0812">Transmembrane</keyword>